<evidence type="ECO:0000313" key="1">
    <source>
        <dbReference type="EMBL" id="AIY83848.1"/>
    </source>
</evidence>
<dbReference type="eggNOG" id="ENOG502ZC5V">
    <property type="taxonomic scope" value="Bacteria"/>
</dbReference>
<dbReference type="HOGENOM" id="CLU_534961_0_0_9"/>
<dbReference type="RefSeq" id="WP_052139309.1">
    <property type="nucleotide sequence ID" value="NZ_CP006905.1"/>
</dbReference>
<dbReference type="EMBL" id="CP006905">
    <property type="protein sequence ID" value="AIY83848.1"/>
    <property type="molecule type" value="Genomic_DNA"/>
</dbReference>
<keyword evidence="2" id="KW-1185">Reference proteome</keyword>
<reference evidence="1 2" key="1">
    <citation type="journal article" date="2015" name="Infect. Genet. Evol.">
        <title>Genomic sequences of six botulinum neurotoxin-producing strains representing three clostridial species illustrate the mobility and diversity of botulinum neurotoxin genes.</title>
        <authorList>
            <person name="Smith T.J."/>
            <person name="Hill K.K."/>
            <person name="Xie G."/>
            <person name="Foley B.T."/>
            <person name="Williamson C.H."/>
            <person name="Foster J.T."/>
            <person name="Johnson S.L."/>
            <person name="Chertkov O."/>
            <person name="Teshima H."/>
            <person name="Gibbons H.S."/>
            <person name="Johnsky L.A."/>
            <person name="Karavis M.A."/>
            <person name="Smith L.A."/>
        </authorList>
    </citation>
    <scope>NUCLEOTIDE SEQUENCE [LARGE SCALE GENOMIC DNA]</scope>
    <source>
        <strain evidence="1">Sullivan</strain>
    </source>
</reference>
<name>A0A0A7FWB5_9CLOT</name>
<dbReference type="InterPro" id="IPR027268">
    <property type="entry name" value="Peptidase_M4/M1_CTD_sf"/>
</dbReference>
<accession>A0A0A7FWB5</accession>
<dbReference type="Proteomes" id="UP000030635">
    <property type="component" value="Chromosome"/>
</dbReference>
<dbReference type="KEGG" id="cbv:U729_103"/>
<sequence length="509" mass="60296">MEGLKIYLSVKENNISEKSLDINLKVLGISKEIIKLYKGNINVSNIICNYKYNEKNNFIEILKSDNLDLILNYTVNLGSLGKHGHAGELNENILAFSGEHVFILPVNILSLKDFYDGYCDFIRISFDIKNKKLVYIPFMEEGNISNINNPVWSDIYKLMKDNYIFGNFKECYKKNSLKIFTEENMNIEDSVKENIYNLYSYYTNLFETKKDLNIVLLNKNKDDNENILGGCVGDSICASFDFNKLRDLQLLSHRLFHNFMDFKIRTKAFHMMPNLWLTEGLATYYENIALESLNDDFKKDININSNKEFKKIFLRYLYMRIKNRELLNIAPMEEGSMKSYGKIEFLHYTIAPLIIKLIEDMVYKSIGEKDSIIKYINLLDYKNGFYMDELFTYLLGDNRDKFAISYLFNSEVLPLWYLDYKIEDASELIDHINEYEYVLWTWFNKEGIDYKREFIKLYDIDKKYETLANNLNINFGDKLFENMVKKSSNTIYTLLKKYYLELYIINSKR</sequence>
<dbReference type="OrthoDB" id="1938464at2"/>
<evidence type="ECO:0000313" key="2">
    <source>
        <dbReference type="Proteomes" id="UP000030635"/>
    </source>
</evidence>
<proteinExistence type="predicted"/>
<protein>
    <submittedName>
        <fullName evidence="1">Peptidase MA superfamily protein</fullName>
    </submittedName>
</protein>
<dbReference type="Gene3D" id="1.10.390.10">
    <property type="entry name" value="Neutral Protease Domain 2"/>
    <property type="match status" value="1"/>
</dbReference>
<dbReference type="STRING" id="1561.NPD11_2877"/>
<gene>
    <name evidence="1" type="ORF">U729_103</name>
</gene>
<organism evidence="1 2">
    <name type="scientific">Clostridium baratii str. Sullivan</name>
    <dbReference type="NCBI Taxonomy" id="1415775"/>
    <lineage>
        <taxon>Bacteria</taxon>
        <taxon>Bacillati</taxon>
        <taxon>Bacillota</taxon>
        <taxon>Clostridia</taxon>
        <taxon>Eubacteriales</taxon>
        <taxon>Clostridiaceae</taxon>
        <taxon>Clostridium</taxon>
    </lineage>
</organism>
<dbReference type="AlphaFoldDB" id="A0A0A7FWB5"/>